<accession>A0AAD5SFV6</accession>
<evidence type="ECO:0000256" key="9">
    <source>
        <dbReference type="ARBA" id="ARBA00022840"/>
    </source>
</evidence>
<evidence type="ECO:0000259" key="18">
    <source>
        <dbReference type="PROSITE" id="PS51192"/>
    </source>
</evidence>
<keyword evidence="3" id="KW-0930">Antiviral protein</keyword>
<dbReference type="Pfam" id="PF00270">
    <property type="entry name" value="DEAD"/>
    <property type="match status" value="1"/>
</dbReference>
<dbReference type="PROSITE" id="PS50142">
    <property type="entry name" value="RNASE_3_2"/>
    <property type="match status" value="2"/>
</dbReference>
<evidence type="ECO:0008006" key="23">
    <source>
        <dbReference type="Google" id="ProtNLM"/>
    </source>
</evidence>
<feature type="domain" description="DRBM" evidence="16">
    <location>
        <begin position="1409"/>
        <end position="1444"/>
    </location>
</feature>
<dbReference type="GO" id="GO:0031047">
    <property type="term" value="P:regulatory ncRNA-mediated gene silencing"/>
    <property type="evidence" value="ECO:0007669"/>
    <property type="project" value="UniProtKB-ARBA"/>
</dbReference>
<dbReference type="Gene3D" id="3.40.50.300">
    <property type="entry name" value="P-loop containing nucleotide triphosphate hydrolases"/>
    <property type="match status" value="2"/>
</dbReference>
<evidence type="ECO:0000259" key="17">
    <source>
        <dbReference type="PROSITE" id="PS50142"/>
    </source>
</evidence>
<dbReference type="EMBL" id="JADGJD010000184">
    <property type="protein sequence ID" value="KAJ3053727.1"/>
    <property type="molecule type" value="Genomic_DNA"/>
</dbReference>
<dbReference type="SUPFAM" id="SSF52540">
    <property type="entry name" value="P-loop containing nucleoside triphosphate hydrolases"/>
    <property type="match status" value="1"/>
</dbReference>
<dbReference type="InterPro" id="IPR005034">
    <property type="entry name" value="Dicer_dimerisation"/>
</dbReference>
<dbReference type="InterPro" id="IPR001650">
    <property type="entry name" value="Helicase_C-like"/>
</dbReference>
<dbReference type="SUPFAM" id="SSF54768">
    <property type="entry name" value="dsRNA-binding domain-like"/>
    <property type="match status" value="1"/>
</dbReference>
<dbReference type="FunFam" id="3.40.50.300:FF:001669">
    <property type="entry name" value="Dicer-like protein 1"/>
    <property type="match status" value="1"/>
</dbReference>
<dbReference type="Pfam" id="PF00271">
    <property type="entry name" value="Helicase_C"/>
    <property type="match status" value="1"/>
</dbReference>
<comment type="cofactor">
    <cofactor evidence="2">
        <name>Mg(2+)</name>
        <dbReference type="ChEBI" id="CHEBI:18420"/>
    </cofactor>
</comment>
<dbReference type="CDD" id="cd00593">
    <property type="entry name" value="RIBOc"/>
    <property type="match status" value="2"/>
</dbReference>
<keyword evidence="10" id="KW-0460">Magnesium</keyword>
<keyword evidence="12" id="KW-0464">Manganese</keyword>
<dbReference type="Pfam" id="PF00636">
    <property type="entry name" value="Ribonuclease_3"/>
    <property type="match status" value="2"/>
</dbReference>
<dbReference type="PROSITE" id="PS51192">
    <property type="entry name" value="HELICASE_ATP_BIND_1"/>
    <property type="match status" value="1"/>
</dbReference>
<dbReference type="InterPro" id="IPR027417">
    <property type="entry name" value="P-loop_NTPase"/>
</dbReference>
<keyword evidence="22" id="KW-1185">Reference proteome</keyword>
<comment type="similarity">
    <text evidence="14">Belongs to the helicase family. Dicer subfamily.</text>
</comment>
<dbReference type="PROSITE" id="PS51327">
    <property type="entry name" value="DICER_DSRBF"/>
    <property type="match status" value="1"/>
</dbReference>
<dbReference type="InterPro" id="IPR014001">
    <property type="entry name" value="Helicase_ATP-bd"/>
</dbReference>
<dbReference type="SMART" id="SM00490">
    <property type="entry name" value="HELICc"/>
    <property type="match status" value="1"/>
</dbReference>
<dbReference type="SMART" id="SM00535">
    <property type="entry name" value="RIBOc"/>
    <property type="match status" value="2"/>
</dbReference>
<keyword evidence="7" id="KW-0378">Hydrolase</keyword>
<dbReference type="PANTHER" id="PTHR14950">
    <property type="entry name" value="DICER-RELATED"/>
    <property type="match status" value="1"/>
</dbReference>
<dbReference type="GO" id="GO:0050688">
    <property type="term" value="P:regulation of defense response to virus"/>
    <property type="evidence" value="ECO:0007669"/>
    <property type="project" value="UniProtKB-KW"/>
</dbReference>
<keyword evidence="4" id="KW-0479">Metal-binding</keyword>
<evidence type="ECO:0000259" key="20">
    <source>
        <dbReference type="PROSITE" id="PS51327"/>
    </source>
</evidence>
<dbReference type="PANTHER" id="PTHR14950:SF37">
    <property type="entry name" value="ENDORIBONUCLEASE DICER"/>
    <property type="match status" value="1"/>
</dbReference>
<keyword evidence="8" id="KW-0347">Helicase</keyword>
<dbReference type="GO" id="GO:0004525">
    <property type="term" value="F:ribonuclease III activity"/>
    <property type="evidence" value="ECO:0007669"/>
    <property type="project" value="InterPro"/>
</dbReference>
<evidence type="ECO:0000259" key="16">
    <source>
        <dbReference type="PROSITE" id="PS50137"/>
    </source>
</evidence>
<dbReference type="Proteomes" id="UP001212841">
    <property type="component" value="Unassembled WGS sequence"/>
</dbReference>
<evidence type="ECO:0000256" key="5">
    <source>
        <dbReference type="ARBA" id="ARBA00022737"/>
    </source>
</evidence>
<comment type="cofactor">
    <cofactor evidence="1">
        <name>Mn(2+)</name>
        <dbReference type="ChEBI" id="CHEBI:29035"/>
    </cofactor>
</comment>
<dbReference type="InterPro" id="IPR036389">
    <property type="entry name" value="RNase_III_sf"/>
</dbReference>
<comment type="caution">
    <text evidence="21">The sequence shown here is derived from an EMBL/GenBank/DDBJ whole genome shotgun (WGS) entry which is preliminary data.</text>
</comment>
<evidence type="ECO:0000256" key="1">
    <source>
        <dbReference type="ARBA" id="ARBA00001936"/>
    </source>
</evidence>
<dbReference type="GO" id="GO:0046872">
    <property type="term" value="F:metal ion binding"/>
    <property type="evidence" value="ECO:0007669"/>
    <property type="project" value="UniProtKB-KW"/>
</dbReference>
<dbReference type="Gene3D" id="3.30.160.380">
    <property type="entry name" value="Dicer dimerisation domain"/>
    <property type="match status" value="1"/>
</dbReference>
<evidence type="ECO:0000256" key="3">
    <source>
        <dbReference type="ARBA" id="ARBA00022721"/>
    </source>
</evidence>
<evidence type="ECO:0000256" key="6">
    <source>
        <dbReference type="ARBA" id="ARBA00022741"/>
    </source>
</evidence>
<proteinExistence type="inferred from homology"/>
<evidence type="ECO:0000256" key="13">
    <source>
        <dbReference type="ARBA" id="ARBA00025403"/>
    </source>
</evidence>
<sequence length="1456" mass="163258">MNGSRNYYEYGSKRVRRSGGANELSLQLATIVQRPATPIANNDFATGMIPSSSTNASIDSTPHLSVTPSETRGTLETSAQDVSADIYSYVVPTSESLSDALLSGEISQKAREYQLDLLREAKDHNVIAVLDTGSGKTLISIMLIKHMAGLEVNRLKESPAASRRISFFLVPAVPLVFQQKDYIRRSCDLRVKHYYGDMGVAAWTERKWISELADADVCVMTPDIARDILQRAFITMDMAPFYDIPPAYIIAQKLGGENVELLKKPLKQMFEACDELGPWCATMMFLQELEEAALTVKRKVVVARQSAQSGDVMKREYLETLLQIIKNIYRAIKTVFHPTPTEDQISPKVVTLINIIKEQALASGNEFCGMVFTQRRGWASVLSTLLQKWKDLDSVKAGFLVGHGTSQTNDAVTRMKVKQQQETVRQFRTGELNLLVATKVAEEGLDIRSCRLVVRFDMFETLAGYIQSRGRARHQLSLFVVMAEARNPGHRKMIESMQKEEQNMREAIIARQNAIAEELDDASEDDGTEPDEMYIVENTGASISKSSAIGRIHNYCSLLPSDKYCDNRPNFIILTEEGGYAVELKMPVGVPTDCQSLKSAVKGSKTAAKRTAAFEMVKMLHRAGELDDRLSPLRPVKEKQEAPALEKIRRQIRDYDVHIPFALRTRWADVDGGWLMIVNQVDAQGSERLMDLGFLSSGRPEIQNARLVFKEHETSTRTISACVRIPLTAEEIKKIKRFHYRLFSGILRTDLPSDAEWNPLVVPLCCAPGGLPEGGIDWTIIDCCQKEEDESLLGWAGSFDDLIVHDRIYHGRNYAVNSVLEGVNPFTEDFGGNFKTRKTVAEFYTGSLGCKERISPEQEVLVGTPLPYITQHIDEPPRPTKEAYLIPQFCTVYPIPARIMTRDALIIPLLMRRLLHLLATRDLKVGRGLQLRGRDGLMLEEEAFPASIELLECALTAKEAAEFWNYERLETLGDSFLKVQQTVHFFVHHPDKREDGLTNLRSQAERNSTLHGHATQTGVANFILKDPLSRSSYAPPSLNEAKIKISMSDKTVADLAEAIIGANVVDAGVPGGAQAVQLLLDSQYEVDWKRYDTIWKQNRRVGMTVETAESLLLEKVQERLGYKFADVAYLVEALTHASAEHGNAQNYQRLEFLGDAVLNFLTMRYLFGLPQKLQPSSLSDIRSELVCNQFLACVSWYYIYLQKFLFVTRCSDCRYLDRALALPKNLQYISSALAADLRNFGTELEEMVMQSGDEGLMQMMGLRNDEVEAMDDVSQISSDLDDIHMDHAESTDATLNLRPDLVGTSTKSSKLEPLFWNDLQEAPKTLGDLYESVLGAVLVDSGFDIQQAWMVMDKTLMKPWLNRFKMALETYDGVTKFNAEAELHRLEGKLRCRHFNRLTDEPCIDADVTCTIQVHGTVVGMGKGKSKSAARRAAAANVVEKVRGQPDWLSSHCKCD</sequence>
<organism evidence="21 22">
    <name type="scientific">Rhizophlyctis rosea</name>
    <dbReference type="NCBI Taxonomy" id="64517"/>
    <lineage>
        <taxon>Eukaryota</taxon>
        <taxon>Fungi</taxon>
        <taxon>Fungi incertae sedis</taxon>
        <taxon>Chytridiomycota</taxon>
        <taxon>Chytridiomycota incertae sedis</taxon>
        <taxon>Chytridiomycetes</taxon>
        <taxon>Rhizophlyctidales</taxon>
        <taxon>Rhizophlyctidaceae</taxon>
        <taxon>Rhizophlyctis</taxon>
    </lineage>
</organism>
<evidence type="ECO:0000256" key="2">
    <source>
        <dbReference type="ARBA" id="ARBA00001946"/>
    </source>
</evidence>
<dbReference type="Pfam" id="PF03368">
    <property type="entry name" value="Dicer_dimer"/>
    <property type="match status" value="1"/>
</dbReference>
<evidence type="ECO:0000256" key="10">
    <source>
        <dbReference type="ARBA" id="ARBA00022842"/>
    </source>
</evidence>
<dbReference type="Gene3D" id="3.30.160.20">
    <property type="match status" value="1"/>
</dbReference>
<dbReference type="GO" id="GO:0003723">
    <property type="term" value="F:RNA binding"/>
    <property type="evidence" value="ECO:0007669"/>
    <property type="project" value="UniProtKB-UniRule"/>
</dbReference>
<dbReference type="InterPro" id="IPR000999">
    <property type="entry name" value="RNase_III_dom"/>
</dbReference>
<feature type="domain" description="Helicase C-terminal" evidence="19">
    <location>
        <begin position="348"/>
        <end position="527"/>
    </location>
</feature>
<dbReference type="PROSITE" id="PS50137">
    <property type="entry name" value="DS_RBD"/>
    <property type="match status" value="1"/>
</dbReference>
<dbReference type="Gene3D" id="1.10.1520.10">
    <property type="entry name" value="Ribonuclease III domain"/>
    <property type="match status" value="2"/>
</dbReference>
<comment type="function">
    <text evidence="13">Dicer-like endonuclease involved in cleaving double-stranded RNA in the RNA interference (RNAi) pathway. Produces 21 to 25 bp dsRNAs (siRNAs) which target the selective destruction of homologous RNAs leading to sequence-specific suppression of gene expression, called post-transcriptional gene silencing (PTGS). Part of a broad host defense response against viral infection and transposons.</text>
</comment>
<dbReference type="InterPro" id="IPR011545">
    <property type="entry name" value="DEAD/DEAH_box_helicase_dom"/>
</dbReference>
<feature type="domain" description="RNase III" evidence="17">
    <location>
        <begin position="930"/>
        <end position="1068"/>
    </location>
</feature>
<dbReference type="InterPro" id="IPR014720">
    <property type="entry name" value="dsRBD_dom"/>
</dbReference>
<evidence type="ECO:0000256" key="8">
    <source>
        <dbReference type="ARBA" id="ARBA00022806"/>
    </source>
</evidence>
<evidence type="ECO:0000313" key="22">
    <source>
        <dbReference type="Proteomes" id="UP001212841"/>
    </source>
</evidence>
<evidence type="ECO:0000256" key="11">
    <source>
        <dbReference type="ARBA" id="ARBA00022884"/>
    </source>
</evidence>
<gene>
    <name evidence="21" type="ORF">HK097_003535</name>
</gene>
<dbReference type="InterPro" id="IPR038248">
    <property type="entry name" value="Dicer_dimer_sf"/>
</dbReference>
<dbReference type="SUPFAM" id="SSF69065">
    <property type="entry name" value="RNase III domain-like"/>
    <property type="match status" value="2"/>
</dbReference>
<feature type="domain" description="Dicer dsRNA-binding fold" evidence="20">
    <location>
        <begin position="548"/>
        <end position="640"/>
    </location>
</feature>
<dbReference type="GO" id="GO:0005524">
    <property type="term" value="F:ATP binding"/>
    <property type="evidence" value="ECO:0007669"/>
    <property type="project" value="UniProtKB-KW"/>
</dbReference>
<feature type="domain" description="RNase III" evidence="17">
    <location>
        <begin position="1113"/>
        <end position="1342"/>
    </location>
</feature>
<evidence type="ECO:0000256" key="14">
    <source>
        <dbReference type="PROSITE-ProRule" id="PRU00657"/>
    </source>
</evidence>
<dbReference type="GO" id="GO:0004386">
    <property type="term" value="F:helicase activity"/>
    <property type="evidence" value="ECO:0007669"/>
    <property type="project" value="UniProtKB-KW"/>
</dbReference>
<dbReference type="PROSITE" id="PS00517">
    <property type="entry name" value="RNASE_3_1"/>
    <property type="match status" value="1"/>
</dbReference>
<evidence type="ECO:0000256" key="7">
    <source>
        <dbReference type="ARBA" id="ARBA00022801"/>
    </source>
</evidence>
<evidence type="ECO:0000259" key="19">
    <source>
        <dbReference type="PROSITE" id="PS51194"/>
    </source>
</evidence>
<keyword evidence="5" id="KW-0677">Repeat</keyword>
<evidence type="ECO:0000256" key="4">
    <source>
        <dbReference type="ARBA" id="ARBA00022723"/>
    </source>
</evidence>
<dbReference type="PROSITE" id="PS51194">
    <property type="entry name" value="HELICASE_CTER"/>
    <property type="match status" value="1"/>
</dbReference>
<evidence type="ECO:0000313" key="21">
    <source>
        <dbReference type="EMBL" id="KAJ3053727.1"/>
    </source>
</evidence>
<protein>
    <recommendedName>
        <fullName evidence="23">Dicer-like protein 1</fullName>
    </recommendedName>
</protein>
<keyword evidence="9" id="KW-0067">ATP-binding</keyword>
<feature type="region of interest" description="Disordered" evidence="15">
    <location>
        <begin position="51"/>
        <end position="75"/>
    </location>
</feature>
<feature type="domain" description="Helicase ATP-binding" evidence="18">
    <location>
        <begin position="117"/>
        <end position="237"/>
    </location>
</feature>
<evidence type="ECO:0000256" key="15">
    <source>
        <dbReference type="SAM" id="MobiDB-lite"/>
    </source>
</evidence>
<name>A0AAD5SFV6_9FUNG</name>
<keyword evidence="6" id="KW-0547">Nucleotide-binding</keyword>
<evidence type="ECO:0000256" key="12">
    <source>
        <dbReference type="ARBA" id="ARBA00023211"/>
    </source>
</evidence>
<dbReference type="GO" id="GO:0006396">
    <property type="term" value="P:RNA processing"/>
    <property type="evidence" value="ECO:0007669"/>
    <property type="project" value="InterPro"/>
</dbReference>
<keyword evidence="11 14" id="KW-0694">RNA-binding</keyword>
<reference evidence="21" key="1">
    <citation type="submission" date="2020-05" db="EMBL/GenBank/DDBJ databases">
        <title>Phylogenomic resolution of chytrid fungi.</title>
        <authorList>
            <person name="Stajich J.E."/>
            <person name="Amses K."/>
            <person name="Simmons R."/>
            <person name="Seto K."/>
            <person name="Myers J."/>
            <person name="Bonds A."/>
            <person name="Quandt C.A."/>
            <person name="Barry K."/>
            <person name="Liu P."/>
            <person name="Grigoriev I."/>
            <person name="Longcore J.E."/>
            <person name="James T.Y."/>
        </authorList>
    </citation>
    <scope>NUCLEOTIDE SEQUENCE</scope>
    <source>
        <strain evidence="21">JEL0318</strain>
    </source>
</reference>